<accession>A0A7S1S420</accession>
<feature type="transmembrane region" description="Helical" evidence="1">
    <location>
        <begin position="119"/>
        <end position="142"/>
    </location>
</feature>
<keyword evidence="1" id="KW-0812">Transmembrane</keyword>
<organism evidence="2">
    <name type="scientific">Alexandrium catenella</name>
    <name type="common">Red tide dinoflagellate</name>
    <name type="synonym">Gonyaulax catenella</name>
    <dbReference type="NCBI Taxonomy" id="2925"/>
    <lineage>
        <taxon>Eukaryota</taxon>
        <taxon>Sar</taxon>
        <taxon>Alveolata</taxon>
        <taxon>Dinophyceae</taxon>
        <taxon>Gonyaulacales</taxon>
        <taxon>Pyrocystaceae</taxon>
        <taxon>Alexandrium</taxon>
    </lineage>
</organism>
<proteinExistence type="predicted"/>
<dbReference type="AlphaFoldDB" id="A0A7S1S420"/>
<keyword evidence="1" id="KW-1133">Transmembrane helix</keyword>
<sequence length="155" mass="16458">MATAMSRDQMLNDFTNTGVVAALIGGFALSDFSSIKDVSGTMSCARAVVMFLATHLCTASTISASLCYRAVNALDEGQAETWSVEMSSLRLMVFALFAMGGVLYVVGVVFVGLSTHQALGWQVLFATVGAMCCMMLMGVAMLTRRTPKRSLVSSD</sequence>
<protein>
    <submittedName>
        <fullName evidence="2">Uncharacterized protein</fullName>
    </submittedName>
</protein>
<reference evidence="2" key="1">
    <citation type="submission" date="2021-01" db="EMBL/GenBank/DDBJ databases">
        <authorList>
            <person name="Corre E."/>
            <person name="Pelletier E."/>
            <person name="Niang G."/>
            <person name="Scheremetjew M."/>
            <person name="Finn R."/>
            <person name="Kale V."/>
            <person name="Holt S."/>
            <person name="Cochrane G."/>
            <person name="Meng A."/>
            <person name="Brown T."/>
            <person name="Cohen L."/>
        </authorList>
    </citation>
    <scope>NUCLEOTIDE SEQUENCE</scope>
    <source>
        <strain evidence="2">OF101</strain>
    </source>
</reference>
<evidence type="ECO:0000313" key="2">
    <source>
        <dbReference type="EMBL" id="CAD9182358.1"/>
    </source>
</evidence>
<gene>
    <name evidence="2" type="ORF">ACAT0790_LOCUS59130</name>
</gene>
<dbReference type="EMBL" id="HBGE01099299">
    <property type="protein sequence ID" value="CAD9182358.1"/>
    <property type="molecule type" value="Transcribed_RNA"/>
</dbReference>
<name>A0A7S1S420_ALECA</name>
<evidence type="ECO:0000256" key="1">
    <source>
        <dbReference type="SAM" id="Phobius"/>
    </source>
</evidence>
<keyword evidence="1" id="KW-0472">Membrane</keyword>
<feature type="transmembrane region" description="Helical" evidence="1">
    <location>
        <begin position="91"/>
        <end position="113"/>
    </location>
</feature>